<feature type="signal peptide" evidence="1">
    <location>
        <begin position="1"/>
        <end position="27"/>
    </location>
</feature>
<keyword evidence="1" id="KW-0732">Signal</keyword>
<dbReference type="EMBL" id="BOPO01000055">
    <property type="protein sequence ID" value="GIL28148.1"/>
    <property type="molecule type" value="Genomic_DNA"/>
</dbReference>
<evidence type="ECO:0000256" key="1">
    <source>
        <dbReference type="SAM" id="SignalP"/>
    </source>
</evidence>
<protein>
    <submittedName>
        <fullName evidence="2">Uncharacterized protein</fullName>
    </submittedName>
</protein>
<dbReference type="AlphaFoldDB" id="A0A8J4ELU0"/>
<sequence length="398" mass="41630">MHITRTKVALAVGVLLASAAASTSASASPARPDHGCTPSWQLVDTPTKPQSATMLSAVDAVSTSDVRIAGYADSTGQPWLTRFDGRSIAETTQLPTLSVLPLNADVSGYSSASEGWMFTSLRAAQTVQRWHDGRWTMMPLPVAPDPEHTTLSLAGVDALSANDAWAVGGTYKAGAGIVGNMSPLGALTEHWDGRSWRIVPNPAADTPDTVLSAVAARSATDIWAVGYQAVGSGYGTFTEHYDGTSWTVVPSPEGTGRSSFRDVSVGADGAVYAVGSQLLAGSATAAAPLAARWDGHAWQLMDLPDLGNGRMNAVYAADASSVWVIVEVPDGAHTFAHWDGSTWATVEVPGPKELGLRYYYTAIDGTGPNDVWAVGSVSDNSFLDLTDPQVAHLSCGRK</sequence>
<dbReference type="RefSeq" id="WP_207125862.1">
    <property type="nucleotide sequence ID" value="NZ_BOPO01000055.1"/>
</dbReference>
<dbReference type="Proteomes" id="UP000614996">
    <property type="component" value="Unassembled WGS sequence"/>
</dbReference>
<gene>
    <name evidence="2" type="ORF">NUM_34020</name>
</gene>
<proteinExistence type="predicted"/>
<evidence type="ECO:0000313" key="3">
    <source>
        <dbReference type="Proteomes" id="UP000614996"/>
    </source>
</evidence>
<organism evidence="2 3">
    <name type="scientific">Actinocatenispora comari</name>
    <dbReference type="NCBI Taxonomy" id="2807577"/>
    <lineage>
        <taxon>Bacteria</taxon>
        <taxon>Bacillati</taxon>
        <taxon>Actinomycetota</taxon>
        <taxon>Actinomycetes</taxon>
        <taxon>Micromonosporales</taxon>
        <taxon>Micromonosporaceae</taxon>
        <taxon>Actinocatenispora</taxon>
    </lineage>
</organism>
<evidence type="ECO:0000313" key="2">
    <source>
        <dbReference type="EMBL" id="GIL28148.1"/>
    </source>
</evidence>
<name>A0A8J4ELU0_9ACTN</name>
<comment type="caution">
    <text evidence="2">The sequence shown here is derived from an EMBL/GenBank/DDBJ whole genome shotgun (WGS) entry which is preliminary data.</text>
</comment>
<keyword evidence="3" id="KW-1185">Reference proteome</keyword>
<reference evidence="3" key="1">
    <citation type="journal article" date="2021" name="Int. J. Syst. Evol. Microbiol.">
        <title>Actinocatenispora comari sp. nov., an endophytic actinomycete isolated from aerial parts of Comarum salesowianum.</title>
        <authorList>
            <person name="Oyunbileg N."/>
            <person name="Iizaka Y."/>
            <person name="Hamada M."/>
            <person name="Davaapurev B.O."/>
            <person name="Fukumoto A."/>
            <person name="Tsetseg B."/>
            <person name="Kato F."/>
            <person name="Tamura T."/>
            <person name="Batkhuu J."/>
            <person name="Anzai Y."/>
        </authorList>
    </citation>
    <scope>NUCLEOTIDE SEQUENCE [LARGE SCALE GENOMIC DNA]</scope>
    <source>
        <strain evidence="3">NUM-2625</strain>
    </source>
</reference>
<accession>A0A8J4ELU0</accession>
<feature type="chain" id="PRO_5035324836" evidence="1">
    <location>
        <begin position="28"/>
        <end position="398"/>
    </location>
</feature>